<evidence type="ECO:0000313" key="2">
    <source>
        <dbReference type="Proteomes" id="UP000033423"/>
    </source>
</evidence>
<dbReference type="AlphaFoldDB" id="A0A0F3H093"/>
<dbReference type="EMBL" id="LACI01000115">
    <property type="protein sequence ID" value="KJU87555.1"/>
    <property type="molecule type" value="Genomic_DNA"/>
</dbReference>
<keyword evidence="2" id="KW-1185">Reference proteome</keyword>
<proteinExistence type="predicted"/>
<organism evidence="1 2">
    <name type="scientific">Candidatus Magnetobacterium bavaricum</name>
    <dbReference type="NCBI Taxonomy" id="29290"/>
    <lineage>
        <taxon>Bacteria</taxon>
        <taxon>Pseudomonadati</taxon>
        <taxon>Nitrospirota</taxon>
        <taxon>Thermodesulfovibrionia</taxon>
        <taxon>Thermodesulfovibrionales</taxon>
        <taxon>Candidatus Magnetobacteriaceae</taxon>
        <taxon>Candidatus Magnetobacterium</taxon>
    </lineage>
</organism>
<dbReference type="Proteomes" id="UP000033423">
    <property type="component" value="Unassembled WGS sequence"/>
</dbReference>
<evidence type="ECO:0000313" key="1">
    <source>
        <dbReference type="EMBL" id="KJU87555.1"/>
    </source>
</evidence>
<reference evidence="1 2" key="1">
    <citation type="submission" date="2015-02" db="EMBL/GenBank/DDBJ databases">
        <title>Single-cell genomics of uncultivated deep-branching MTB reveals a conserved set of magnetosome genes.</title>
        <authorList>
            <person name="Kolinko S."/>
            <person name="Richter M."/>
            <person name="Glockner F.O."/>
            <person name="Brachmann A."/>
            <person name="Schuler D."/>
        </authorList>
    </citation>
    <scope>NUCLEOTIDE SEQUENCE [LARGE SCALE GENOMIC DNA]</scope>
    <source>
        <strain evidence="1">TM-1</strain>
    </source>
</reference>
<accession>A0A0F3H093</accession>
<protein>
    <submittedName>
        <fullName evidence="1">Uncharacterized protein</fullName>
    </submittedName>
</protein>
<gene>
    <name evidence="1" type="ORF">MBAV_000250</name>
</gene>
<name>A0A0F3H093_9BACT</name>
<sequence>MGTLQYLDDVAIPPARILNDGNDPVGIHCAHRLSLRDKDITLTGRLQYHKAIALPVCLKVARDNGSLLLLVIQPAGSETDITIPDHLPEHLLERVGLLLVGTELLGHDPEGDRLFPGFDICVEVFSANHLPLSSLPLLFFLLK</sequence>
<comment type="caution">
    <text evidence="1">The sequence shown here is derived from an EMBL/GenBank/DDBJ whole genome shotgun (WGS) entry which is preliminary data.</text>
</comment>